<dbReference type="Pfam" id="PF02656">
    <property type="entry name" value="DUF202"/>
    <property type="match status" value="1"/>
</dbReference>
<evidence type="ECO:0000256" key="2">
    <source>
        <dbReference type="ARBA" id="ARBA00022692"/>
    </source>
</evidence>
<reference evidence="7" key="1">
    <citation type="submission" date="2022-01" db="EMBL/GenBank/DDBJ databases">
        <title>Microbacterium eymi and Microbacterium rhizovicinus sp. nov., isolated from the rhizospheric soil of Elymus tsukushiensis, a plant native to the Dokdo Islands, Republic of Korea.</title>
        <authorList>
            <person name="Hwang Y.J."/>
        </authorList>
    </citation>
    <scope>NUCLEOTIDE SEQUENCE</scope>
    <source>
        <strain evidence="7">KUDC0405</strain>
    </source>
</reference>
<evidence type="ECO:0000256" key="1">
    <source>
        <dbReference type="ARBA" id="ARBA00004127"/>
    </source>
</evidence>
<protein>
    <submittedName>
        <fullName evidence="7">DUF202 domain-containing protein</fullName>
    </submittedName>
</protein>
<organism evidence="7 8">
    <name type="scientific">Microbacterium elymi</name>
    <dbReference type="NCBI Taxonomy" id="2909587"/>
    <lineage>
        <taxon>Bacteria</taxon>
        <taxon>Bacillati</taxon>
        <taxon>Actinomycetota</taxon>
        <taxon>Actinomycetes</taxon>
        <taxon>Micrococcales</taxon>
        <taxon>Microbacteriaceae</taxon>
        <taxon>Microbacterium</taxon>
    </lineage>
</organism>
<feature type="transmembrane region" description="Helical" evidence="5">
    <location>
        <begin position="90"/>
        <end position="113"/>
    </location>
</feature>
<evidence type="ECO:0000256" key="5">
    <source>
        <dbReference type="SAM" id="Phobius"/>
    </source>
</evidence>
<keyword evidence="8" id="KW-1185">Reference proteome</keyword>
<feature type="domain" description="DUF202" evidence="6">
    <location>
        <begin position="11"/>
        <end position="74"/>
    </location>
</feature>
<evidence type="ECO:0000313" key="8">
    <source>
        <dbReference type="Proteomes" id="UP001054811"/>
    </source>
</evidence>
<evidence type="ECO:0000259" key="6">
    <source>
        <dbReference type="Pfam" id="PF02656"/>
    </source>
</evidence>
<keyword evidence="4 5" id="KW-0472">Membrane</keyword>
<dbReference type="RefSeq" id="WP_259612413.1">
    <property type="nucleotide sequence ID" value="NZ_CP091139.2"/>
</dbReference>
<proteinExistence type="predicted"/>
<feature type="transmembrane region" description="Helical" evidence="5">
    <location>
        <begin position="21"/>
        <end position="42"/>
    </location>
</feature>
<evidence type="ECO:0000313" key="7">
    <source>
        <dbReference type="EMBL" id="UUT35788.1"/>
    </source>
</evidence>
<accession>A0ABY5NKS8</accession>
<evidence type="ECO:0000256" key="3">
    <source>
        <dbReference type="ARBA" id="ARBA00022989"/>
    </source>
</evidence>
<dbReference type="EMBL" id="CP091139">
    <property type="protein sequence ID" value="UUT35788.1"/>
    <property type="molecule type" value="Genomic_DNA"/>
</dbReference>
<evidence type="ECO:0000256" key="4">
    <source>
        <dbReference type="ARBA" id="ARBA00023136"/>
    </source>
</evidence>
<comment type="subcellular location">
    <subcellularLocation>
        <location evidence="1">Endomembrane system</location>
        <topology evidence="1">Multi-pass membrane protein</topology>
    </subcellularLocation>
</comment>
<feature type="transmembrane region" description="Helical" evidence="5">
    <location>
        <begin position="48"/>
        <end position="69"/>
    </location>
</feature>
<name>A0ABY5NKS8_9MICO</name>
<gene>
    <name evidence="7" type="ORF">L2X98_21565</name>
</gene>
<sequence>MTDAAHERPFDPGLQTERTLLAWRRTCLALVVGNAVAIKYLIDALGGWAALLGVAGIALAGIAWVLCTVRYRRVHLGLVRDQTLVSGGRLPALVAAAVAVICVAALILLFTLWRPW</sequence>
<dbReference type="InterPro" id="IPR003807">
    <property type="entry name" value="DUF202"/>
</dbReference>
<dbReference type="Proteomes" id="UP001054811">
    <property type="component" value="Chromosome"/>
</dbReference>
<keyword evidence="3 5" id="KW-1133">Transmembrane helix</keyword>
<keyword evidence="2 5" id="KW-0812">Transmembrane</keyword>